<protein>
    <submittedName>
        <fullName evidence="1">Uncharacterized protein</fullName>
    </submittedName>
</protein>
<comment type="caution">
    <text evidence="1">The sequence shown here is derived from an EMBL/GenBank/DDBJ whole genome shotgun (WGS) entry which is preliminary data.</text>
</comment>
<dbReference type="AlphaFoldDB" id="A0AAE3G7L2"/>
<reference evidence="1" key="1">
    <citation type="submission" date="2022-06" db="EMBL/GenBank/DDBJ databases">
        <title>Genomic Encyclopedia of Archaeal and Bacterial Type Strains, Phase II (KMG-II): from individual species to whole genera.</title>
        <authorList>
            <person name="Goeker M."/>
        </authorList>
    </citation>
    <scope>NUCLEOTIDE SEQUENCE</scope>
    <source>
        <strain evidence="1">DSM 43935</strain>
    </source>
</reference>
<keyword evidence="2" id="KW-1185">Reference proteome</keyword>
<sequence>MNYRVEPASIDGSSHLLTELAGLLAAGRLDGDNSVAAKAPHAHPDVGRKVEEFARFAHDQYQDLVALLGALATKLKATGQSLVSIDQDIAHALDELLAGGVYVPPERR</sequence>
<gene>
    <name evidence="1" type="ORF">LX83_000026</name>
</gene>
<dbReference type="EMBL" id="JAMTCK010000001">
    <property type="protein sequence ID" value="MCP2163186.1"/>
    <property type="molecule type" value="Genomic_DNA"/>
</dbReference>
<evidence type="ECO:0000313" key="1">
    <source>
        <dbReference type="EMBL" id="MCP2163186.1"/>
    </source>
</evidence>
<accession>A0AAE3G7L2</accession>
<evidence type="ECO:0000313" key="2">
    <source>
        <dbReference type="Proteomes" id="UP001206128"/>
    </source>
</evidence>
<dbReference type="RefSeq" id="WP_253765607.1">
    <property type="nucleotide sequence ID" value="NZ_JAMTCK010000001.1"/>
</dbReference>
<proteinExistence type="predicted"/>
<dbReference type="Proteomes" id="UP001206128">
    <property type="component" value="Unassembled WGS sequence"/>
</dbReference>
<organism evidence="1 2">
    <name type="scientific">Goodfellowiella coeruleoviolacea</name>
    <dbReference type="NCBI Taxonomy" id="334858"/>
    <lineage>
        <taxon>Bacteria</taxon>
        <taxon>Bacillati</taxon>
        <taxon>Actinomycetota</taxon>
        <taxon>Actinomycetes</taxon>
        <taxon>Pseudonocardiales</taxon>
        <taxon>Pseudonocardiaceae</taxon>
        <taxon>Goodfellowiella</taxon>
    </lineage>
</organism>
<name>A0AAE3G7L2_9PSEU</name>